<proteinExistence type="predicted"/>
<feature type="domain" description="Metallo-beta-lactamase" evidence="2">
    <location>
        <begin position="18"/>
        <end position="212"/>
    </location>
</feature>
<keyword evidence="1" id="KW-0862">Zinc</keyword>
<dbReference type="Pfam" id="PF12706">
    <property type="entry name" value="Lactamase_B_2"/>
    <property type="match status" value="1"/>
</dbReference>
<dbReference type="STRING" id="1503961.SAMN05421736_105171"/>
<evidence type="ECO:0000259" key="2">
    <source>
        <dbReference type="SMART" id="SM00849"/>
    </source>
</evidence>
<dbReference type="PANTHER" id="PTHR46018:SF4">
    <property type="entry name" value="METALLO-HYDROLASE YHFI-RELATED"/>
    <property type="match status" value="1"/>
</dbReference>
<keyword evidence="4" id="KW-1185">Reference proteome</keyword>
<dbReference type="SUPFAM" id="SSF56281">
    <property type="entry name" value="Metallo-hydrolase/oxidoreductase"/>
    <property type="match status" value="1"/>
</dbReference>
<evidence type="ECO:0000313" key="4">
    <source>
        <dbReference type="Proteomes" id="UP000198935"/>
    </source>
</evidence>
<evidence type="ECO:0000256" key="1">
    <source>
        <dbReference type="ARBA" id="ARBA00022833"/>
    </source>
</evidence>
<dbReference type="EMBL" id="FNPI01000005">
    <property type="protein sequence ID" value="SDZ03692.1"/>
    <property type="molecule type" value="Genomic_DNA"/>
</dbReference>
<name>A0A1H3PQZ3_9BACI</name>
<dbReference type="PANTHER" id="PTHR46018">
    <property type="entry name" value="ZINC PHOSPHODIESTERASE ELAC PROTEIN 1"/>
    <property type="match status" value="1"/>
</dbReference>
<dbReference type="OrthoDB" id="9794898at2"/>
<reference evidence="4" key="1">
    <citation type="submission" date="2016-10" db="EMBL/GenBank/DDBJ databases">
        <authorList>
            <person name="Varghese N."/>
            <person name="Submissions S."/>
        </authorList>
    </citation>
    <scope>NUCLEOTIDE SEQUENCE [LARGE SCALE GENOMIC DNA]</scope>
    <source>
        <strain evidence="4">SP</strain>
    </source>
</reference>
<evidence type="ECO:0000313" key="3">
    <source>
        <dbReference type="EMBL" id="SDZ03692.1"/>
    </source>
</evidence>
<dbReference type="Proteomes" id="UP000198935">
    <property type="component" value="Unassembled WGS sequence"/>
</dbReference>
<dbReference type="AlphaFoldDB" id="A0A1H3PQZ3"/>
<accession>A0A1H3PQZ3</accession>
<dbReference type="SMART" id="SM00849">
    <property type="entry name" value="Lactamase_B"/>
    <property type="match status" value="1"/>
</dbReference>
<dbReference type="InterPro" id="IPR036866">
    <property type="entry name" value="RibonucZ/Hydroxyglut_hydro"/>
</dbReference>
<dbReference type="CDD" id="cd07716">
    <property type="entry name" value="RNaseZ_short-form-like_MBL-fold"/>
    <property type="match status" value="1"/>
</dbReference>
<protein>
    <submittedName>
        <fullName evidence="3">Ribonuclease BN, tRNA processing enzyme</fullName>
    </submittedName>
</protein>
<dbReference type="GO" id="GO:0042781">
    <property type="term" value="F:3'-tRNA processing endoribonuclease activity"/>
    <property type="evidence" value="ECO:0007669"/>
    <property type="project" value="TreeGrafter"/>
</dbReference>
<gene>
    <name evidence="3" type="ORF">SAMN05421736_105171</name>
</gene>
<dbReference type="Gene3D" id="3.60.15.10">
    <property type="entry name" value="Ribonuclease Z/Hydroxyacylglutathione hydrolase-like"/>
    <property type="match status" value="1"/>
</dbReference>
<sequence>MKLTVIGFWGAYPGANEATSAYFIEEEETRILLDCGSGAVARLQNHIDLSTLTAAVLTHYHHDHIADIGVLQYSRVVDMNLQRTAEPLKIYGHGDDQPAFQQLGKKPFADAFTYSTTEPLGIGSLTCSFHPTVHGAPCYAVKVRSRNGKVLVYTGDTIYDEKLLPFISNSDLLITEASFYADQDASPYGHMTSREAALLAQRGNVRALLLSHLPHFGDHRQLLSEAKRYFDGETMLAASDLHIDL</sequence>
<dbReference type="InterPro" id="IPR001279">
    <property type="entry name" value="Metallo-B-lactamas"/>
</dbReference>
<organism evidence="3 4">
    <name type="scientific">Evansella caseinilytica</name>
    <dbReference type="NCBI Taxonomy" id="1503961"/>
    <lineage>
        <taxon>Bacteria</taxon>
        <taxon>Bacillati</taxon>
        <taxon>Bacillota</taxon>
        <taxon>Bacilli</taxon>
        <taxon>Bacillales</taxon>
        <taxon>Bacillaceae</taxon>
        <taxon>Evansella</taxon>
    </lineage>
</organism>